<name>A0ABR0B7V4_9CRUS</name>
<keyword evidence="2" id="KW-1185">Reference proteome</keyword>
<protein>
    <recommendedName>
        <fullName evidence="3">DUF4806 domain-containing protein</fullName>
    </recommendedName>
</protein>
<accession>A0ABR0B7V4</accession>
<sequence>MDDFDSVNLKLQNKTTRKQLRIRLDSTGRKNVGDIVRKICVFCLNKKFARNFSWEGNRGNMCLKDTMLGKVMLVVILKYEKPKIKSHEAILAIQNWLKHAKDGMKAELTAAAAAKKKGGE</sequence>
<comment type="caution">
    <text evidence="1">The sequence shown here is derived from an EMBL/GenBank/DDBJ whole genome shotgun (WGS) entry which is preliminary data.</text>
</comment>
<proteinExistence type="predicted"/>
<dbReference type="EMBL" id="JAOYFB010000040">
    <property type="protein sequence ID" value="KAK4037767.1"/>
    <property type="molecule type" value="Genomic_DNA"/>
</dbReference>
<reference evidence="1 2" key="1">
    <citation type="journal article" date="2023" name="Nucleic Acids Res.">
        <title>The hologenome of Daphnia magna reveals possible DNA methylation and microbiome-mediated evolution of the host genome.</title>
        <authorList>
            <person name="Chaturvedi A."/>
            <person name="Li X."/>
            <person name="Dhandapani V."/>
            <person name="Marshall H."/>
            <person name="Kissane S."/>
            <person name="Cuenca-Cambronero M."/>
            <person name="Asole G."/>
            <person name="Calvet F."/>
            <person name="Ruiz-Romero M."/>
            <person name="Marangio P."/>
            <person name="Guigo R."/>
            <person name="Rago D."/>
            <person name="Mirbahai L."/>
            <person name="Eastwood N."/>
            <person name="Colbourne J.K."/>
            <person name="Zhou J."/>
            <person name="Mallon E."/>
            <person name="Orsini L."/>
        </authorList>
    </citation>
    <scope>NUCLEOTIDE SEQUENCE [LARGE SCALE GENOMIC DNA]</scope>
    <source>
        <strain evidence="1">LRV0_1</strain>
    </source>
</reference>
<evidence type="ECO:0000313" key="2">
    <source>
        <dbReference type="Proteomes" id="UP001234178"/>
    </source>
</evidence>
<gene>
    <name evidence="1" type="ORF">OUZ56_029796</name>
</gene>
<dbReference type="Proteomes" id="UP001234178">
    <property type="component" value="Unassembled WGS sequence"/>
</dbReference>
<dbReference type="PANTHER" id="PTHR34153:SF2">
    <property type="entry name" value="SI:CH211-262H13.3-RELATED"/>
    <property type="match status" value="1"/>
</dbReference>
<dbReference type="PANTHER" id="PTHR34153">
    <property type="entry name" value="SI:CH211-262H13.3-RELATED-RELATED"/>
    <property type="match status" value="1"/>
</dbReference>
<evidence type="ECO:0008006" key="3">
    <source>
        <dbReference type="Google" id="ProtNLM"/>
    </source>
</evidence>
<organism evidence="1 2">
    <name type="scientific">Daphnia magna</name>
    <dbReference type="NCBI Taxonomy" id="35525"/>
    <lineage>
        <taxon>Eukaryota</taxon>
        <taxon>Metazoa</taxon>
        <taxon>Ecdysozoa</taxon>
        <taxon>Arthropoda</taxon>
        <taxon>Crustacea</taxon>
        <taxon>Branchiopoda</taxon>
        <taxon>Diplostraca</taxon>
        <taxon>Cladocera</taxon>
        <taxon>Anomopoda</taxon>
        <taxon>Daphniidae</taxon>
        <taxon>Daphnia</taxon>
    </lineage>
</organism>
<evidence type="ECO:0000313" key="1">
    <source>
        <dbReference type="EMBL" id="KAK4037767.1"/>
    </source>
</evidence>